<evidence type="ECO:0000313" key="13">
    <source>
        <dbReference type="EMBL" id="AWB34695.1"/>
    </source>
</evidence>
<dbReference type="PANTHER" id="PTHR42714">
    <property type="entry name" value="TRNA MODIFICATION GTPASE GTPBP3"/>
    <property type="match status" value="1"/>
</dbReference>
<gene>
    <name evidence="10" type="primary">mnmE</name>
    <name evidence="10" type="synonym">trmE</name>
    <name evidence="13" type="ORF">DBV39_14305</name>
</gene>
<dbReference type="InterPro" id="IPR018948">
    <property type="entry name" value="GTP-bd_TrmE_N"/>
</dbReference>
<keyword evidence="14" id="KW-1185">Reference proteome</keyword>
<dbReference type="EMBL" id="CP028901">
    <property type="protein sequence ID" value="AWB34695.1"/>
    <property type="molecule type" value="Genomic_DNA"/>
</dbReference>
<name>A0A2R4XLN2_9BURK</name>
<dbReference type="SUPFAM" id="SSF52540">
    <property type="entry name" value="P-loop containing nucleoside triphosphate hydrolases"/>
    <property type="match status" value="1"/>
</dbReference>
<keyword evidence="4 10" id="KW-0479">Metal-binding</keyword>
<proteinExistence type="inferred from homology"/>
<dbReference type="InterPro" id="IPR027368">
    <property type="entry name" value="MnmE_dom2"/>
</dbReference>
<feature type="binding site" evidence="10">
    <location>
        <begin position="216"/>
        <end position="221"/>
    </location>
    <ligand>
        <name>GTP</name>
        <dbReference type="ChEBI" id="CHEBI:37565"/>
    </ligand>
</feature>
<dbReference type="Pfam" id="PF12631">
    <property type="entry name" value="MnmE_helical"/>
    <property type="match status" value="1"/>
</dbReference>
<keyword evidence="7 10" id="KW-0460">Magnesium</keyword>
<evidence type="ECO:0000256" key="3">
    <source>
        <dbReference type="ARBA" id="ARBA00022694"/>
    </source>
</evidence>
<evidence type="ECO:0000256" key="1">
    <source>
        <dbReference type="ARBA" id="ARBA00011043"/>
    </source>
</evidence>
<evidence type="ECO:0000256" key="11">
    <source>
        <dbReference type="RuleBase" id="RU003313"/>
    </source>
</evidence>
<feature type="binding site" evidence="10">
    <location>
        <position position="220"/>
    </location>
    <ligand>
        <name>Mg(2+)</name>
        <dbReference type="ChEBI" id="CHEBI:18420"/>
    </ligand>
</feature>
<dbReference type="CDD" id="cd14858">
    <property type="entry name" value="TrmE_N"/>
    <property type="match status" value="1"/>
</dbReference>
<keyword evidence="9 10" id="KW-0342">GTP-binding</keyword>
<dbReference type="NCBIfam" id="TIGR00231">
    <property type="entry name" value="small_GTP"/>
    <property type="match status" value="1"/>
</dbReference>
<dbReference type="GO" id="GO:0046872">
    <property type="term" value="F:metal ion binding"/>
    <property type="evidence" value="ECO:0007669"/>
    <property type="project" value="UniProtKB-KW"/>
</dbReference>
<dbReference type="CDD" id="cd04164">
    <property type="entry name" value="trmE"/>
    <property type="match status" value="1"/>
</dbReference>
<dbReference type="GO" id="GO:0030488">
    <property type="term" value="P:tRNA methylation"/>
    <property type="evidence" value="ECO:0007669"/>
    <property type="project" value="TreeGrafter"/>
</dbReference>
<feature type="binding site" evidence="10">
    <location>
        <position position="241"/>
    </location>
    <ligand>
        <name>Mg(2+)</name>
        <dbReference type="ChEBI" id="CHEBI:18420"/>
    </ligand>
</feature>
<dbReference type="KEGG" id="boz:DBV39_14305"/>
<dbReference type="Gene3D" id="3.40.50.300">
    <property type="entry name" value="P-loop containing nucleotide triphosphate hydrolases"/>
    <property type="match status" value="1"/>
</dbReference>
<evidence type="ECO:0000256" key="5">
    <source>
        <dbReference type="ARBA" id="ARBA00022741"/>
    </source>
</evidence>
<dbReference type="PANTHER" id="PTHR42714:SF2">
    <property type="entry name" value="TRNA MODIFICATION GTPASE GTPBP3, MITOCHONDRIAL"/>
    <property type="match status" value="1"/>
</dbReference>
<dbReference type="Gene3D" id="3.30.1360.120">
    <property type="entry name" value="Probable tRNA modification gtpase trme, domain 1"/>
    <property type="match status" value="1"/>
</dbReference>
<protein>
    <recommendedName>
        <fullName evidence="10">tRNA modification GTPase MnmE</fullName>
        <ecNumber evidence="10">3.6.-.-</ecNumber>
    </recommendedName>
</protein>
<evidence type="ECO:0000256" key="10">
    <source>
        <dbReference type="HAMAP-Rule" id="MF_00379"/>
    </source>
</evidence>
<organism evidence="13 14">
    <name type="scientific">Orrella marina</name>
    <dbReference type="NCBI Taxonomy" id="2163011"/>
    <lineage>
        <taxon>Bacteria</taxon>
        <taxon>Pseudomonadati</taxon>
        <taxon>Pseudomonadota</taxon>
        <taxon>Betaproteobacteria</taxon>
        <taxon>Burkholderiales</taxon>
        <taxon>Alcaligenaceae</taxon>
        <taxon>Orrella</taxon>
    </lineage>
</organism>
<keyword evidence="2 10" id="KW-0963">Cytoplasm</keyword>
<dbReference type="EC" id="3.6.-.-" evidence="10"/>
<keyword evidence="8 10" id="KW-0630">Potassium</keyword>
<feature type="binding site" evidence="10">
    <location>
        <position position="439"/>
    </location>
    <ligand>
        <name>(6S)-5-formyl-5,6,7,8-tetrahydrofolate</name>
        <dbReference type="ChEBI" id="CHEBI:57457"/>
    </ligand>
</feature>
<dbReference type="GO" id="GO:0005525">
    <property type="term" value="F:GTP binding"/>
    <property type="evidence" value="ECO:0007669"/>
    <property type="project" value="UniProtKB-UniRule"/>
</dbReference>
<dbReference type="InterPro" id="IPR025867">
    <property type="entry name" value="MnmE_helical"/>
</dbReference>
<sequence length="439" mass="47980">MGKGGVGVIRISGPNLRQFIKKLLGRDLIPRHAHYLPFPGADQTVLDYGIALYFQAPASYTGEDILELQGHGGPAVLRILLAHCLEVGKAYGLRLANAGEFTLRAFLNDKIDLAQAEAIADLIDANSTAAAKAAAASLSGRFSEEVTRLIEDLVELRILVEATLDFPEEEIEFIEKYQVRSRLETVYSKLCETLEIAKQSRFLREGLKVVLAGQPNVGKSSLMNALFDQDIAIVTDIAGTTRDSIRETLNLDGVPVTVTDTAGLRDATDQIEMIGIERSWAEIRSADVILNVMDSRHPVSVLDPTLHGDVLKGKILLNVLNKVDLIDSSSEPFQSSGTVRVSAKTRKGLDSLRQAILDASGRTLGEASPWLGRERHIQAMQAALEHLELARDHARLNDAVLDLLAEELRLCHDQLGEITGRMTSDDLLGRIFSSFCIGK</sequence>
<dbReference type="AlphaFoldDB" id="A0A2R4XLN2"/>
<dbReference type="InterPro" id="IPR005225">
    <property type="entry name" value="Small_GTP-bd"/>
</dbReference>
<feature type="binding site" evidence="10">
    <location>
        <position position="216"/>
    </location>
    <ligand>
        <name>K(+)</name>
        <dbReference type="ChEBI" id="CHEBI:29103"/>
    </ligand>
</feature>
<comment type="cofactor">
    <cofactor evidence="10">
        <name>K(+)</name>
        <dbReference type="ChEBI" id="CHEBI:29103"/>
    </cofactor>
    <text evidence="10">Binds 1 potassium ion per subunit.</text>
</comment>
<feature type="binding site" evidence="10">
    <location>
        <position position="10"/>
    </location>
    <ligand>
        <name>(6S)-5-formyl-5,6,7,8-tetrahydrofolate</name>
        <dbReference type="ChEBI" id="CHEBI:57457"/>
    </ligand>
</feature>
<dbReference type="OrthoDB" id="9805918at2"/>
<comment type="similarity">
    <text evidence="1 10 11">Belongs to the TRAFAC class TrmE-Era-EngA-EngB-Septin-like GTPase superfamily. TrmE GTPase family.</text>
</comment>
<evidence type="ECO:0000313" key="14">
    <source>
        <dbReference type="Proteomes" id="UP000244571"/>
    </source>
</evidence>
<keyword evidence="5 10" id="KW-0547">Nucleotide-binding</keyword>
<feature type="binding site" evidence="10">
    <location>
        <position position="67"/>
    </location>
    <ligand>
        <name>(6S)-5-formyl-5,6,7,8-tetrahydrofolate</name>
        <dbReference type="ChEBI" id="CHEBI:57457"/>
    </ligand>
</feature>
<dbReference type="PROSITE" id="PS51709">
    <property type="entry name" value="G_TRME"/>
    <property type="match status" value="1"/>
</dbReference>
<dbReference type="RefSeq" id="WP_108622108.1">
    <property type="nucleotide sequence ID" value="NZ_CP028901.1"/>
</dbReference>
<feature type="binding site" evidence="10">
    <location>
        <position position="110"/>
    </location>
    <ligand>
        <name>(6S)-5-formyl-5,6,7,8-tetrahydrofolate</name>
        <dbReference type="ChEBI" id="CHEBI:57457"/>
    </ligand>
</feature>
<feature type="binding site" evidence="10">
    <location>
        <position position="237"/>
    </location>
    <ligand>
        <name>K(+)</name>
        <dbReference type="ChEBI" id="CHEBI:29103"/>
    </ligand>
</feature>
<dbReference type="SUPFAM" id="SSF116878">
    <property type="entry name" value="TrmE connector domain"/>
    <property type="match status" value="1"/>
</dbReference>
<comment type="function">
    <text evidence="10">Exhibits a very high intrinsic GTPase hydrolysis rate. Involved in the addition of a carboxymethylaminomethyl (cmnm) group at the wobble position (U34) of certain tRNAs, forming tRNA-cmnm(5)s(2)U34.</text>
</comment>
<dbReference type="InterPro" id="IPR027266">
    <property type="entry name" value="TrmE/GcvT-like"/>
</dbReference>
<dbReference type="Proteomes" id="UP000244571">
    <property type="component" value="Chromosome"/>
</dbReference>
<feature type="binding site" evidence="10">
    <location>
        <begin position="235"/>
        <end position="241"/>
    </location>
    <ligand>
        <name>GTP</name>
        <dbReference type="ChEBI" id="CHEBI:37565"/>
    </ligand>
</feature>
<dbReference type="FunFam" id="3.40.50.300:FF:001376">
    <property type="entry name" value="tRNA modification GTPase MnmE"/>
    <property type="match status" value="1"/>
</dbReference>
<dbReference type="GO" id="GO:0002098">
    <property type="term" value="P:tRNA wobble uridine modification"/>
    <property type="evidence" value="ECO:0007669"/>
    <property type="project" value="TreeGrafter"/>
</dbReference>
<dbReference type="InterPro" id="IPR027417">
    <property type="entry name" value="P-loop_NTPase"/>
</dbReference>
<feature type="domain" description="TrmE-type G" evidence="12">
    <location>
        <begin position="206"/>
        <end position="361"/>
    </location>
</feature>
<dbReference type="Pfam" id="PF01926">
    <property type="entry name" value="MMR_HSR1"/>
    <property type="match status" value="1"/>
</dbReference>
<dbReference type="NCBIfam" id="NF003661">
    <property type="entry name" value="PRK05291.1-3"/>
    <property type="match status" value="1"/>
</dbReference>
<evidence type="ECO:0000256" key="7">
    <source>
        <dbReference type="ARBA" id="ARBA00022842"/>
    </source>
</evidence>
<evidence type="ECO:0000256" key="6">
    <source>
        <dbReference type="ARBA" id="ARBA00022801"/>
    </source>
</evidence>
<dbReference type="InterPro" id="IPR031168">
    <property type="entry name" value="G_TrmE"/>
</dbReference>
<dbReference type="HAMAP" id="MF_00379">
    <property type="entry name" value="GTPase_MnmE"/>
    <property type="match status" value="1"/>
</dbReference>
<evidence type="ECO:0000256" key="2">
    <source>
        <dbReference type="ARBA" id="ARBA00022490"/>
    </source>
</evidence>
<dbReference type="InterPro" id="IPR004520">
    <property type="entry name" value="GTPase_MnmE"/>
</dbReference>
<feature type="binding site" evidence="10">
    <location>
        <position position="235"/>
    </location>
    <ligand>
        <name>K(+)</name>
        <dbReference type="ChEBI" id="CHEBI:29103"/>
    </ligand>
</feature>
<comment type="subunit">
    <text evidence="10">Homodimer. Heterotetramer of two MnmE and two MnmG subunits.</text>
</comment>
<comment type="subcellular location">
    <subcellularLocation>
        <location evidence="10">Cytoplasm</location>
    </subcellularLocation>
</comment>
<keyword evidence="6 10" id="KW-0378">Hydrolase</keyword>
<keyword evidence="3 10" id="KW-0819">tRNA processing</keyword>
<evidence type="ECO:0000256" key="8">
    <source>
        <dbReference type="ARBA" id="ARBA00022958"/>
    </source>
</evidence>
<dbReference type="Pfam" id="PF10396">
    <property type="entry name" value="TrmE_N"/>
    <property type="match status" value="1"/>
</dbReference>
<dbReference type="NCBIfam" id="TIGR00450">
    <property type="entry name" value="mnmE_trmE_thdF"/>
    <property type="match status" value="1"/>
</dbReference>
<evidence type="ECO:0000256" key="9">
    <source>
        <dbReference type="ARBA" id="ARBA00023134"/>
    </source>
</evidence>
<accession>A0A2R4XLN2</accession>
<evidence type="ECO:0000259" key="12">
    <source>
        <dbReference type="PROSITE" id="PS51709"/>
    </source>
</evidence>
<dbReference type="Gene3D" id="1.20.120.430">
    <property type="entry name" value="tRNA modification GTPase MnmE domain 2"/>
    <property type="match status" value="1"/>
</dbReference>
<evidence type="ECO:0000256" key="4">
    <source>
        <dbReference type="ARBA" id="ARBA00022723"/>
    </source>
</evidence>
<comment type="caution">
    <text evidence="10">Lacks conserved residue(s) required for the propagation of feature annotation.</text>
</comment>
<dbReference type="GO" id="GO:0003924">
    <property type="term" value="F:GTPase activity"/>
    <property type="evidence" value="ECO:0007669"/>
    <property type="project" value="UniProtKB-UniRule"/>
</dbReference>
<dbReference type="GO" id="GO:0005829">
    <property type="term" value="C:cytosol"/>
    <property type="evidence" value="ECO:0007669"/>
    <property type="project" value="TreeGrafter"/>
</dbReference>
<reference evidence="13 14" key="1">
    <citation type="submission" date="2018-04" db="EMBL/GenBank/DDBJ databases">
        <title>Bordetella sp. HZ20 isolated from seawater.</title>
        <authorList>
            <person name="Sun C."/>
        </authorList>
    </citation>
    <scope>NUCLEOTIDE SEQUENCE [LARGE SCALE GENOMIC DNA]</scope>
    <source>
        <strain evidence="13 14">HZ20</strain>
    </source>
</reference>
<dbReference type="InterPro" id="IPR006073">
    <property type="entry name" value="GTP-bd"/>
</dbReference>
<feature type="binding site" evidence="10">
    <location>
        <position position="240"/>
    </location>
    <ligand>
        <name>K(+)</name>
        <dbReference type="ChEBI" id="CHEBI:29103"/>
    </ligand>
</feature>
<feature type="binding site" evidence="10">
    <location>
        <begin position="260"/>
        <end position="263"/>
    </location>
    <ligand>
        <name>GTP</name>
        <dbReference type="ChEBI" id="CHEBI:37565"/>
    </ligand>
</feature>